<sequence>MENFKSALDLNRWSADHGRTRILVAASPEQISLYEAARGGMVGPQPATLAVDADQTIPGERLQNVDLVIVEVDVADQGSMNRLKQLRTSHPHILPVAAIHGTSVALMRTLMHEGVADVIALPLDPVEVMQIVLDAISRLDGNSRQDEDLAPMFAVVRSIGGCGATTIATHLAAELGSRTARARSAVIVDLDLQFGTISDYLGVNPAVRVDDLLAAEDRLDDDLVASVATPVNDKLDLIAAPETILPLESVDTDQLLTVLKLLRRQYDYVVLDLPADWTSWALSAVLESSAILLVVETTLPSLRQAKRRLDLFQSVGVRDADVKIIVNRLEKKLFGTISFADVSRTLGHTVLHGISLDQALVSTAQNQGQLVGTIRRGSRFTTDIAKAAELLLGAESGGVN</sequence>
<organism evidence="4 5">
    <name type="scientific">Sphingomonas oryzagri</name>
    <dbReference type="NCBI Taxonomy" id="3042314"/>
    <lineage>
        <taxon>Bacteria</taxon>
        <taxon>Pseudomonadati</taxon>
        <taxon>Pseudomonadota</taxon>
        <taxon>Alphaproteobacteria</taxon>
        <taxon>Sphingomonadales</taxon>
        <taxon>Sphingomonadaceae</taxon>
        <taxon>Sphingomonas</taxon>
    </lineage>
</organism>
<name>A0ABT6MYY4_9SPHN</name>
<dbReference type="PANTHER" id="PTHR43384">
    <property type="entry name" value="SEPTUM SITE-DETERMINING PROTEIN MIND HOMOLOG, CHLOROPLASTIC-RELATED"/>
    <property type="match status" value="1"/>
</dbReference>
<dbReference type="Gene3D" id="3.40.50.300">
    <property type="entry name" value="P-loop containing nucleotide triphosphate hydrolases"/>
    <property type="match status" value="1"/>
</dbReference>
<dbReference type="PANTHER" id="PTHR43384:SF6">
    <property type="entry name" value="SEPTUM SITE-DETERMINING PROTEIN MIND HOMOLOG, CHLOROPLASTIC"/>
    <property type="match status" value="1"/>
</dbReference>
<gene>
    <name evidence="4" type="ORF">QGN17_01160</name>
</gene>
<dbReference type="SUPFAM" id="SSF52172">
    <property type="entry name" value="CheY-like"/>
    <property type="match status" value="1"/>
</dbReference>
<keyword evidence="2" id="KW-0067">ATP-binding</keyword>
<keyword evidence="5" id="KW-1185">Reference proteome</keyword>
<evidence type="ECO:0000259" key="3">
    <source>
        <dbReference type="Pfam" id="PF13614"/>
    </source>
</evidence>
<dbReference type="SUPFAM" id="SSF52540">
    <property type="entry name" value="P-loop containing nucleoside triphosphate hydrolases"/>
    <property type="match status" value="1"/>
</dbReference>
<dbReference type="InterPro" id="IPR025669">
    <property type="entry name" value="AAA_dom"/>
</dbReference>
<dbReference type="Proteomes" id="UP001160625">
    <property type="component" value="Unassembled WGS sequence"/>
</dbReference>
<proteinExistence type="predicted"/>
<dbReference type="InterPro" id="IPR027417">
    <property type="entry name" value="P-loop_NTPase"/>
</dbReference>
<feature type="domain" description="AAA" evidence="3">
    <location>
        <begin position="154"/>
        <end position="302"/>
    </location>
</feature>
<dbReference type="InterPro" id="IPR011006">
    <property type="entry name" value="CheY-like_superfamily"/>
</dbReference>
<dbReference type="Gene3D" id="3.40.50.2300">
    <property type="match status" value="1"/>
</dbReference>
<keyword evidence="1" id="KW-0547">Nucleotide-binding</keyword>
<protein>
    <submittedName>
        <fullName evidence="4">AAA family ATPase</fullName>
    </submittedName>
</protein>
<dbReference type="InterPro" id="IPR050625">
    <property type="entry name" value="ParA/MinD_ATPase"/>
</dbReference>
<evidence type="ECO:0000256" key="2">
    <source>
        <dbReference type="ARBA" id="ARBA00022840"/>
    </source>
</evidence>
<reference evidence="4" key="1">
    <citation type="submission" date="2023-04" db="EMBL/GenBank/DDBJ databases">
        <title>Sphingomonas sp. MAHUQ-71 isolated from rice field.</title>
        <authorList>
            <person name="Huq M.A."/>
        </authorList>
    </citation>
    <scope>NUCLEOTIDE SEQUENCE</scope>
    <source>
        <strain evidence="4">MAHUQ-71</strain>
    </source>
</reference>
<dbReference type="Pfam" id="PF13614">
    <property type="entry name" value="AAA_31"/>
    <property type="match status" value="1"/>
</dbReference>
<comment type="caution">
    <text evidence="4">The sequence shown here is derived from an EMBL/GenBank/DDBJ whole genome shotgun (WGS) entry which is preliminary data.</text>
</comment>
<dbReference type="RefSeq" id="WP_281042683.1">
    <property type="nucleotide sequence ID" value="NZ_JARYGZ010000001.1"/>
</dbReference>
<evidence type="ECO:0000313" key="4">
    <source>
        <dbReference type="EMBL" id="MDH7637326.1"/>
    </source>
</evidence>
<dbReference type="EMBL" id="JARYGZ010000001">
    <property type="protein sequence ID" value="MDH7637326.1"/>
    <property type="molecule type" value="Genomic_DNA"/>
</dbReference>
<evidence type="ECO:0000313" key="5">
    <source>
        <dbReference type="Proteomes" id="UP001160625"/>
    </source>
</evidence>
<evidence type="ECO:0000256" key="1">
    <source>
        <dbReference type="ARBA" id="ARBA00022741"/>
    </source>
</evidence>
<accession>A0ABT6MYY4</accession>